<name>A0AC34G597_9BILA</name>
<protein>
    <submittedName>
        <fullName evidence="2">Uncharacterized protein</fullName>
    </submittedName>
</protein>
<evidence type="ECO:0000313" key="1">
    <source>
        <dbReference type="Proteomes" id="UP000887579"/>
    </source>
</evidence>
<dbReference type="Proteomes" id="UP000887579">
    <property type="component" value="Unplaced"/>
</dbReference>
<organism evidence="1 2">
    <name type="scientific">Panagrolaimus sp. ES5</name>
    <dbReference type="NCBI Taxonomy" id="591445"/>
    <lineage>
        <taxon>Eukaryota</taxon>
        <taxon>Metazoa</taxon>
        <taxon>Ecdysozoa</taxon>
        <taxon>Nematoda</taxon>
        <taxon>Chromadorea</taxon>
        <taxon>Rhabditida</taxon>
        <taxon>Tylenchina</taxon>
        <taxon>Panagrolaimomorpha</taxon>
        <taxon>Panagrolaimoidea</taxon>
        <taxon>Panagrolaimidae</taxon>
        <taxon>Panagrolaimus</taxon>
    </lineage>
</organism>
<accession>A0AC34G597</accession>
<evidence type="ECO:0000313" key="2">
    <source>
        <dbReference type="WBParaSite" id="ES5_v2.g24777.t1"/>
    </source>
</evidence>
<dbReference type="WBParaSite" id="ES5_v2.g24777.t1">
    <property type="protein sequence ID" value="ES5_v2.g24777.t1"/>
    <property type="gene ID" value="ES5_v2.g24777"/>
</dbReference>
<reference evidence="2" key="1">
    <citation type="submission" date="2022-11" db="UniProtKB">
        <authorList>
            <consortium name="WormBaseParasite"/>
        </authorList>
    </citation>
    <scope>IDENTIFICATION</scope>
</reference>
<sequence>MCMDANFTKDESALKNGSAENSNFENAKTSFFSESALLIAAVAIGSIAGSICLPYACSKFGT</sequence>
<proteinExistence type="predicted"/>